<reference evidence="1 2" key="1">
    <citation type="journal article" date="2019" name="Mol. Biol. Evol.">
        <title>Blast fungal genomes show frequent chromosomal changes, gene gains and losses, and effector gene turnover.</title>
        <authorList>
            <person name="Gomez Luciano L.B."/>
            <person name="Jason Tsai I."/>
            <person name="Chuma I."/>
            <person name="Tosa Y."/>
            <person name="Chen Y.H."/>
            <person name="Li J.Y."/>
            <person name="Li M.Y."/>
            <person name="Jade Lu M.Y."/>
            <person name="Nakayashiki H."/>
            <person name="Li W.H."/>
        </authorList>
    </citation>
    <scope>NUCLEOTIDE SEQUENCE [LARGE SCALE GENOMIC DNA]</scope>
    <source>
        <strain evidence="1 2">NI907</strain>
    </source>
</reference>
<sequence>MAQNVQIAGVENCTDSHVGHQWREHVLRRQHTGGSPPEPKHDILQLRRRRSGSLLELSLSLEVDVARKGKVVDPHAEEGLCRSAKVKGDGLGGEGAHAGCRGGGSGIAAGVVVQRLHTRRQDGQDARVDWRSWQPRAVAAEVVNRGHNPT</sequence>
<gene>
    <name evidence="2" type="ORF">PgNI_05879</name>
</gene>
<dbReference type="Proteomes" id="UP000515153">
    <property type="component" value="Chromosome I"/>
</dbReference>
<reference evidence="2" key="2">
    <citation type="submission" date="2019-10" db="EMBL/GenBank/DDBJ databases">
        <authorList>
            <consortium name="NCBI Genome Project"/>
        </authorList>
    </citation>
    <scope>NUCLEOTIDE SEQUENCE</scope>
    <source>
        <strain evidence="2">NI907</strain>
    </source>
</reference>
<evidence type="ECO:0000313" key="1">
    <source>
        <dbReference type="Proteomes" id="UP000515153"/>
    </source>
</evidence>
<name>A0A6P8B5Z9_PYRGI</name>
<dbReference type="AlphaFoldDB" id="A0A6P8B5Z9"/>
<dbReference type="KEGG" id="pgri:PgNI_05879"/>
<reference evidence="2" key="3">
    <citation type="submission" date="2025-08" db="UniProtKB">
        <authorList>
            <consortium name="RefSeq"/>
        </authorList>
    </citation>
    <scope>IDENTIFICATION</scope>
    <source>
        <strain evidence="2">NI907</strain>
    </source>
</reference>
<organism evidence="1 2">
    <name type="scientific">Pyricularia grisea</name>
    <name type="common">Crabgrass-specific blast fungus</name>
    <name type="synonym">Magnaporthe grisea</name>
    <dbReference type="NCBI Taxonomy" id="148305"/>
    <lineage>
        <taxon>Eukaryota</taxon>
        <taxon>Fungi</taxon>
        <taxon>Dikarya</taxon>
        <taxon>Ascomycota</taxon>
        <taxon>Pezizomycotina</taxon>
        <taxon>Sordariomycetes</taxon>
        <taxon>Sordariomycetidae</taxon>
        <taxon>Magnaporthales</taxon>
        <taxon>Pyriculariaceae</taxon>
        <taxon>Pyricularia</taxon>
    </lineage>
</organism>
<dbReference type="GeneID" id="41960818"/>
<evidence type="ECO:0000313" key="2">
    <source>
        <dbReference type="RefSeq" id="XP_030982622.1"/>
    </source>
</evidence>
<dbReference type="RefSeq" id="XP_030982622.1">
    <property type="nucleotide sequence ID" value="XM_031125909.1"/>
</dbReference>
<keyword evidence="1" id="KW-1185">Reference proteome</keyword>
<accession>A0A6P8B5Z9</accession>
<proteinExistence type="predicted"/>
<protein>
    <submittedName>
        <fullName evidence="2">Uncharacterized protein</fullName>
    </submittedName>
</protein>